<dbReference type="CDD" id="cd02005">
    <property type="entry name" value="TPP_PDC_IPDC"/>
    <property type="match status" value="1"/>
</dbReference>
<feature type="domain" description="Thiamine pyrophosphate enzyme TPP-binding" evidence="14">
    <location>
        <begin position="402"/>
        <end position="530"/>
    </location>
</feature>
<dbReference type="AlphaFoldDB" id="A0A7H0SQ46"/>
<gene>
    <name evidence="16" type="ORF">GP475_08500</name>
</gene>
<dbReference type="InterPro" id="IPR029061">
    <property type="entry name" value="THDP-binding"/>
</dbReference>
<dbReference type="Pfam" id="PF02775">
    <property type="entry name" value="TPP_enzyme_C"/>
    <property type="match status" value="1"/>
</dbReference>
<dbReference type="InterPro" id="IPR012000">
    <property type="entry name" value="Thiamin_PyroP_enz_cen_dom"/>
</dbReference>
<organism evidence="16 17">
    <name type="scientific">Corynebacterium poyangense</name>
    <dbReference type="NCBI Taxonomy" id="2684405"/>
    <lineage>
        <taxon>Bacteria</taxon>
        <taxon>Bacillati</taxon>
        <taxon>Actinomycetota</taxon>
        <taxon>Actinomycetes</taxon>
        <taxon>Mycobacteriales</taxon>
        <taxon>Corynebacteriaceae</taxon>
        <taxon>Corynebacterium</taxon>
    </lineage>
</organism>
<keyword evidence="9 12" id="KW-0786">Thiamine pyrophosphate</keyword>
<comment type="cofactor">
    <cofactor evidence="1">
        <name>a metal cation</name>
        <dbReference type="ChEBI" id="CHEBI:25213"/>
    </cofactor>
</comment>
<evidence type="ECO:0000256" key="10">
    <source>
        <dbReference type="ARBA" id="ARBA00023239"/>
    </source>
</evidence>
<dbReference type="InterPro" id="IPR011766">
    <property type="entry name" value="TPP_enzyme_TPP-bd"/>
</dbReference>
<dbReference type="Pfam" id="PF02776">
    <property type="entry name" value="TPP_enzyme_N"/>
    <property type="match status" value="1"/>
</dbReference>
<name>A0A7H0SQ46_9CORY</name>
<evidence type="ECO:0000256" key="9">
    <source>
        <dbReference type="ARBA" id="ARBA00023052"/>
    </source>
</evidence>
<evidence type="ECO:0000259" key="13">
    <source>
        <dbReference type="Pfam" id="PF00205"/>
    </source>
</evidence>
<feature type="binding site" evidence="11">
    <location>
        <position position="436"/>
    </location>
    <ligand>
        <name>Mg(2+)</name>
        <dbReference type="ChEBI" id="CHEBI:18420"/>
    </ligand>
</feature>
<keyword evidence="7" id="KW-0210">Decarboxylase</keyword>
<protein>
    <recommendedName>
        <fullName evidence="5">Alpha-keto-acid decarboxylase</fullName>
    </recommendedName>
</protein>
<dbReference type="FunFam" id="3.40.50.970:FF:000024">
    <property type="entry name" value="Pyruvate decarboxylase isozyme"/>
    <property type="match status" value="1"/>
</dbReference>
<feature type="binding site" evidence="11">
    <location>
        <position position="465"/>
    </location>
    <ligand>
        <name>Mg(2+)</name>
        <dbReference type="ChEBI" id="CHEBI:18420"/>
    </ligand>
</feature>
<feature type="domain" description="Thiamine pyrophosphate enzyme N-terminal TPP-binding" evidence="15">
    <location>
        <begin position="6"/>
        <end position="115"/>
    </location>
</feature>
<evidence type="ECO:0000259" key="14">
    <source>
        <dbReference type="Pfam" id="PF02775"/>
    </source>
</evidence>
<evidence type="ECO:0000256" key="4">
    <source>
        <dbReference type="ARBA" id="ARBA00007812"/>
    </source>
</evidence>
<dbReference type="Pfam" id="PF00205">
    <property type="entry name" value="TPP_enzyme_M"/>
    <property type="match status" value="1"/>
</dbReference>
<dbReference type="InterPro" id="IPR047213">
    <property type="entry name" value="TPP_PYR_PDC_IPDC-like"/>
</dbReference>
<dbReference type="InterPro" id="IPR029035">
    <property type="entry name" value="DHS-like_NAD/FAD-binding_dom"/>
</dbReference>
<evidence type="ECO:0000256" key="12">
    <source>
        <dbReference type="RuleBase" id="RU362132"/>
    </source>
</evidence>
<dbReference type="Gene3D" id="3.40.50.970">
    <property type="match status" value="2"/>
</dbReference>
<dbReference type="InterPro" id="IPR012001">
    <property type="entry name" value="Thiamin_PyroP_enz_TPP-bd_dom"/>
</dbReference>
<comment type="cofactor">
    <cofactor evidence="2">
        <name>thiamine diphosphate</name>
        <dbReference type="ChEBI" id="CHEBI:58937"/>
    </cofactor>
</comment>
<dbReference type="GO" id="GO:0000287">
    <property type="term" value="F:magnesium ion binding"/>
    <property type="evidence" value="ECO:0007669"/>
    <property type="project" value="InterPro"/>
</dbReference>
<dbReference type="EMBL" id="CP046884">
    <property type="protein sequence ID" value="QNQ90671.1"/>
    <property type="molecule type" value="Genomic_DNA"/>
</dbReference>
<dbReference type="InterPro" id="IPR012110">
    <property type="entry name" value="PDC/IPDC-like"/>
</dbReference>
<evidence type="ECO:0000256" key="8">
    <source>
        <dbReference type="ARBA" id="ARBA00022842"/>
    </source>
</evidence>
<dbReference type="PROSITE" id="PS00187">
    <property type="entry name" value="TPP_ENZYMES"/>
    <property type="match status" value="1"/>
</dbReference>
<keyword evidence="16" id="KW-0670">Pyruvate</keyword>
<accession>A0A7H0SQ46</accession>
<dbReference type="CDD" id="cd07038">
    <property type="entry name" value="TPP_PYR_PDC_IPDC_like"/>
    <property type="match status" value="1"/>
</dbReference>
<evidence type="ECO:0000256" key="5">
    <source>
        <dbReference type="ARBA" id="ARBA00020054"/>
    </source>
</evidence>
<keyword evidence="8 11" id="KW-0460">Magnesium</keyword>
<keyword evidence="10" id="KW-0456">Lyase</keyword>
<evidence type="ECO:0000313" key="17">
    <source>
        <dbReference type="Proteomes" id="UP000516320"/>
    </source>
</evidence>
<dbReference type="PIRSF" id="PIRSF036565">
    <property type="entry name" value="Pyruvt_ip_decrb"/>
    <property type="match status" value="1"/>
</dbReference>
<dbReference type="KEGG" id="cpoy:GP475_08500"/>
<feature type="domain" description="Thiamine pyrophosphate enzyme central" evidence="13">
    <location>
        <begin position="208"/>
        <end position="327"/>
    </location>
</feature>
<dbReference type="FunFam" id="3.40.50.970:FF:000019">
    <property type="entry name" value="Pyruvate decarboxylase isozyme"/>
    <property type="match status" value="1"/>
</dbReference>
<evidence type="ECO:0000313" key="16">
    <source>
        <dbReference type="EMBL" id="QNQ90671.1"/>
    </source>
</evidence>
<dbReference type="SUPFAM" id="SSF52518">
    <property type="entry name" value="Thiamin diphosphate-binding fold (THDP-binding)"/>
    <property type="match status" value="2"/>
</dbReference>
<reference evidence="16 17" key="1">
    <citation type="submission" date="2019-12" db="EMBL/GenBank/DDBJ databases">
        <title>Corynebacterium sp. nov., isolated from feces of the Anser Albifrons in China.</title>
        <authorList>
            <person name="Liu Q."/>
        </authorList>
    </citation>
    <scope>NUCLEOTIDE SEQUENCE [LARGE SCALE GENOMIC DNA]</scope>
    <source>
        <strain evidence="16 17">4H37-19</strain>
    </source>
</reference>
<keyword evidence="6 11" id="KW-0479">Metal-binding</keyword>
<dbReference type="SUPFAM" id="SSF52467">
    <property type="entry name" value="DHS-like NAD/FAD-binding domain"/>
    <property type="match status" value="1"/>
</dbReference>
<evidence type="ECO:0000256" key="3">
    <source>
        <dbReference type="ARBA" id="ARBA00002938"/>
    </source>
</evidence>
<dbReference type="GO" id="GO:0000949">
    <property type="term" value="P:aromatic amino acid family catabolic process to alcohol via Ehrlich pathway"/>
    <property type="evidence" value="ECO:0007669"/>
    <property type="project" value="TreeGrafter"/>
</dbReference>
<evidence type="ECO:0000259" key="15">
    <source>
        <dbReference type="Pfam" id="PF02776"/>
    </source>
</evidence>
<keyword evidence="17" id="KW-1185">Reference proteome</keyword>
<evidence type="ECO:0000256" key="6">
    <source>
        <dbReference type="ARBA" id="ARBA00022723"/>
    </source>
</evidence>
<sequence length="550" mass="59660">MSEGYRVGDYLLDRIAEFGVTDVFGVPGDYNLAFMEIIDENPKVNWIGTANELNASYAADAYARARGLSVMVTTYGVGELSAINGTAGSYAEYAPVLHIVGAPRTWLQKEQKVLHHSLGDGQFDHFLNMARHVTIAQAKLTAQNAAAEIDRVIREVVLESRPGYIMLPADVAEAEIYRPAGPLQGIEKTSSPDAVQAFKEAARDHLQGKTVAVLADLIVDRLDATEELHSLLEHTTIPYSTCAWGKSLVDESSPRFAGIYAGAASDERARAAVEDAEVLLKLGVIFNDSITAGFTHEIDPNRVISVDSGVASVGEVMFAPIAMRDSIQTLVELAQESEWKPQPLAPIPNQKTPEVDPDAPLTQEQLWALLAEGCTRGQTVIADQGTSFYGIAPHSLPTNSLFIGQPQWGSIGYTLPATLGAALARPDHRAVLLIGDGSAQLTLQELGTILREGLTPFIVLVNNDGYTVERAIRGPEKKYNDIQPYNWQKVLETFGGTPENCVSLKATTRRELEEALKIATETQDKLVFLEAVTGRLDYPPLLQALANSAK</sequence>
<dbReference type="GO" id="GO:0005829">
    <property type="term" value="C:cytosol"/>
    <property type="evidence" value="ECO:0007669"/>
    <property type="project" value="TreeGrafter"/>
</dbReference>
<comment type="similarity">
    <text evidence="4 12">Belongs to the TPP enzyme family.</text>
</comment>
<dbReference type="PANTHER" id="PTHR43452">
    <property type="entry name" value="PYRUVATE DECARBOXYLASE"/>
    <property type="match status" value="1"/>
</dbReference>
<comment type="cofactor">
    <cofactor evidence="11">
        <name>Mg(2+)</name>
        <dbReference type="ChEBI" id="CHEBI:18420"/>
    </cofactor>
    <text evidence="11">Binds 1 Mg(2+) per subunit.</text>
</comment>
<dbReference type="GO" id="GO:0004737">
    <property type="term" value="F:pyruvate decarboxylase activity"/>
    <property type="evidence" value="ECO:0007669"/>
    <property type="project" value="TreeGrafter"/>
</dbReference>
<feature type="binding site" evidence="11">
    <location>
        <position position="463"/>
    </location>
    <ligand>
        <name>Mg(2+)</name>
        <dbReference type="ChEBI" id="CHEBI:18420"/>
    </ligand>
</feature>
<comment type="function">
    <text evidence="3">Decarboxylates branched-chain and aromatic alpha-keto acids to aldehydes.</text>
</comment>
<dbReference type="RefSeq" id="WP_187973985.1">
    <property type="nucleotide sequence ID" value="NZ_CP046884.1"/>
</dbReference>
<dbReference type="Gene3D" id="3.40.50.1220">
    <property type="entry name" value="TPP-binding domain"/>
    <property type="match status" value="1"/>
</dbReference>
<evidence type="ECO:0000256" key="1">
    <source>
        <dbReference type="ARBA" id="ARBA00001920"/>
    </source>
</evidence>
<evidence type="ECO:0000256" key="7">
    <source>
        <dbReference type="ARBA" id="ARBA00022793"/>
    </source>
</evidence>
<evidence type="ECO:0000256" key="11">
    <source>
        <dbReference type="PIRSR" id="PIRSR036565-2"/>
    </source>
</evidence>
<dbReference type="InterPro" id="IPR000399">
    <property type="entry name" value="TPP-bd_CS"/>
</dbReference>
<dbReference type="InterPro" id="IPR047214">
    <property type="entry name" value="TPP_PDC_IPDC"/>
</dbReference>
<evidence type="ECO:0000256" key="2">
    <source>
        <dbReference type="ARBA" id="ARBA00001964"/>
    </source>
</evidence>
<dbReference type="Proteomes" id="UP000516320">
    <property type="component" value="Chromosome"/>
</dbReference>
<dbReference type="PANTHER" id="PTHR43452:SF30">
    <property type="entry name" value="PYRUVATE DECARBOXYLASE ISOZYME 1-RELATED"/>
    <property type="match status" value="1"/>
</dbReference>
<proteinExistence type="inferred from homology"/>
<dbReference type="GO" id="GO:0030976">
    <property type="term" value="F:thiamine pyrophosphate binding"/>
    <property type="evidence" value="ECO:0007669"/>
    <property type="project" value="InterPro"/>
</dbReference>